<organism evidence="2 3">
    <name type="scientific">Paramicrosporidium saccamoebae</name>
    <dbReference type="NCBI Taxonomy" id="1246581"/>
    <lineage>
        <taxon>Eukaryota</taxon>
        <taxon>Fungi</taxon>
        <taxon>Fungi incertae sedis</taxon>
        <taxon>Cryptomycota</taxon>
        <taxon>Cryptomycota incertae sedis</taxon>
        <taxon>Paramicrosporidium</taxon>
    </lineage>
</organism>
<dbReference type="EMBL" id="MTSL01000077">
    <property type="protein sequence ID" value="PJF19118.1"/>
    <property type="molecule type" value="Genomic_DNA"/>
</dbReference>
<name>A0A2H9TMW7_9FUNG</name>
<proteinExistence type="predicted"/>
<accession>A0A2H9TMW7</accession>
<dbReference type="AlphaFoldDB" id="A0A2H9TMW7"/>
<reference evidence="2 3" key="1">
    <citation type="submission" date="2016-10" db="EMBL/GenBank/DDBJ databases">
        <title>The genome of Paramicrosporidium saccamoebae is the missing link in understanding Cryptomycota and Microsporidia evolution.</title>
        <authorList>
            <person name="Quandt C.A."/>
            <person name="Beaudet D."/>
            <person name="Corsaro D."/>
            <person name="Michel R."/>
            <person name="Corradi N."/>
            <person name="James T."/>
        </authorList>
    </citation>
    <scope>NUCLEOTIDE SEQUENCE [LARGE SCALE GENOMIC DNA]</scope>
    <source>
        <strain evidence="2 3">KSL3</strain>
    </source>
</reference>
<protein>
    <submittedName>
        <fullName evidence="2">Uncharacterized protein</fullName>
    </submittedName>
</protein>
<keyword evidence="1" id="KW-0812">Transmembrane</keyword>
<keyword evidence="1" id="KW-1133">Transmembrane helix</keyword>
<feature type="transmembrane region" description="Helical" evidence="1">
    <location>
        <begin position="63"/>
        <end position="88"/>
    </location>
</feature>
<comment type="caution">
    <text evidence="2">The sequence shown here is derived from an EMBL/GenBank/DDBJ whole genome shotgun (WGS) entry which is preliminary data.</text>
</comment>
<feature type="transmembrane region" description="Helical" evidence="1">
    <location>
        <begin position="94"/>
        <end position="112"/>
    </location>
</feature>
<gene>
    <name evidence="2" type="ORF">PSACC_01090</name>
</gene>
<evidence type="ECO:0000256" key="1">
    <source>
        <dbReference type="SAM" id="Phobius"/>
    </source>
</evidence>
<dbReference type="Proteomes" id="UP000240830">
    <property type="component" value="Unassembled WGS sequence"/>
</dbReference>
<sequence length="146" mass="16346">MEYTRSSLGTALTMLMLAPLSFDWSRITWWGPGLLSTLACFSYGINFLATVCLQWIPAWENSLLLVILHGLFASNIIINALLCVPILGWDKDLLLSRVNILFFDGVILYALAKGPLSRWAFVLPHHGKEDIIPTSRKAFLIGQEVL</sequence>
<evidence type="ECO:0000313" key="2">
    <source>
        <dbReference type="EMBL" id="PJF19118.1"/>
    </source>
</evidence>
<keyword evidence="1" id="KW-0472">Membrane</keyword>
<feature type="transmembrane region" description="Helical" evidence="1">
    <location>
        <begin position="33"/>
        <end position="56"/>
    </location>
</feature>
<keyword evidence="3" id="KW-1185">Reference proteome</keyword>
<evidence type="ECO:0000313" key="3">
    <source>
        <dbReference type="Proteomes" id="UP000240830"/>
    </source>
</evidence>